<evidence type="ECO:0000256" key="4">
    <source>
        <dbReference type="ARBA" id="ARBA00023242"/>
    </source>
</evidence>
<evidence type="ECO:0000256" key="3">
    <source>
        <dbReference type="ARBA" id="ARBA00022737"/>
    </source>
</evidence>
<feature type="compositionally biased region" description="Low complexity" evidence="8">
    <location>
        <begin position="327"/>
        <end position="337"/>
    </location>
</feature>
<dbReference type="GO" id="GO:0071169">
    <property type="term" value="P:establishment of protein localization to chromatin"/>
    <property type="evidence" value="ECO:0007669"/>
    <property type="project" value="TreeGrafter"/>
</dbReference>
<dbReference type="GO" id="GO:0140588">
    <property type="term" value="P:chromatin looping"/>
    <property type="evidence" value="ECO:0007669"/>
    <property type="project" value="InterPro"/>
</dbReference>
<dbReference type="GO" id="GO:1990414">
    <property type="term" value="P:replication-born double-strand break repair via sister chromatid exchange"/>
    <property type="evidence" value="ECO:0007669"/>
    <property type="project" value="TreeGrafter"/>
</dbReference>
<evidence type="ECO:0000256" key="6">
    <source>
        <dbReference type="RuleBase" id="RU364107"/>
    </source>
</evidence>
<feature type="region of interest" description="Disordered" evidence="8">
    <location>
        <begin position="392"/>
        <end position="412"/>
    </location>
</feature>
<evidence type="ECO:0000256" key="2">
    <source>
        <dbReference type="ARBA" id="ARBA00009252"/>
    </source>
</evidence>
<proteinExistence type="inferred from homology"/>
<dbReference type="InterPro" id="IPR024986">
    <property type="entry name" value="Nipped-B_C"/>
</dbReference>
<dbReference type="PANTHER" id="PTHR21704:SF18">
    <property type="entry name" value="NIPPED-B-LIKE PROTEIN"/>
    <property type="match status" value="1"/>
</dbReference>
<feature type="compositionally biased region" description="Acidic residues" evidence="8">
    <location>
        <begin position="641"/>
        <end position="650"/>
    </location>
</feature>
<feature type="region of interest" description="Disordered" evidence="8">
    <location>
        <begin position="1"/>
        <end position="30"/>
    </location>
</feature>
<organism evidence="10 11">
    <name type="scientific">Rhodotorula paludigena</name>
    <dbReference type="NCBI Taxonomy" id="86838"/>
    <lineage>
        <taxon>Eukaryota</taxon>
        <taxon>Fungi</taxon>
        <taxon>Dikarya</taxon>
        <taxon>Basidiomycota</taxon>
        <taxon>Pucciniomycotina</taxon>
        <taxon>Microbotryomycetes</taxon>
        <taxon>Sporidiobolales</taxon>
        <taxon>Sporidiobolaceae</taxon>
        <taxon>Rhodotorula</taxon>
    </lineage>
</organism>
<dbReference type="InterPro" id="IPR016024">
    <property type="entry name" value="ARM-type_fold"/>
</dbReference>
<dbReference type="GO" id="GO:0034087">
    <property type="term" value="P:establishment of mitotic sister chromatid cohesion"/>
    <property type="evidence" value="ECO:0007669"/>
    <property type="project" value="TreeGrafter"/>
</dbReference>
<feature type="compositionally biased region" description="Acidic residues" evidence="8">
    <location>
        <begin position="596"/>
        <end position="607"/>
    </location>
</feature>
<dbReference type="InterPro" id="IPR033031">
    <property type="entry name" value="Scc2/Nipped-B"/>
</dbReference>
<comment type="subcellular location">
    <subcellularLocation>
        <location evidence="1 6">Nucleus</location>
    </subcellularLocation>
</comment>
<evidence type="ECO:0000259" key="9">
    <source>
        <dbReference type="Pfam" id="PF12830"/>
    </source>
</evidence>
<dbReference type="Proteomes" id="UP001342314">
    <property type="component" value="Unassembled WGS sequence"/>
</dbReference>
<protein>
    <recommendedName>
        <fullName evidence="6">Sister chromatid cohesion protein</fullName>
    </recommendedName>
</protein>
<evidence type="ECO:0000256" key="7">
    <source>
        <dbReference type="SAM" id="Coils"/>
    </source>
</evidence>
<feature type="coiled-coil region" evidence="7">
    <location>
        <begin position="1122"/>
        <end position="1149"/>
    </location>
</feature>
<name>A0AAV5GXU3_9BASI</name>
<dbReference type="Pfam" id="PF12830">
    <property type="entry name" value="Nipped-B_C"/>
    <property type="match status" value="1"/>
</dbReference>
<dbReference type="SUPFAM" id="SSF48371">
    <property type="entry name" value="ARM repeat"/>
    <property type="match status" value="1"/>
</dbReference>
<feature type="compositionally biased region" description="Basic residues" evidence="8">
    <location>
        <begin position="563"/>
        <end position="579"/>
    </location>
</feature>
<evidence type="ECO:0000256" key="8">
    <source>
        <dbReference type="SAM" id="MobiDB-lite"/>
    </source>
</evidence>
<dbReference type="EMBL" id="BQKY01000017">
    <property type="protein sequence ID" value="GJN94290.1"/>
    <property type="molecule type" value="Genomic_DNA"/>
</dbReference>
<comment type="caution">
    <text evidence="10">The sequence shown here is derived from an EMBL/GenBank/DDBJ whole genome shotgun (WGS) entry which is preliminary data.</text>
</comment>
<feature type="domain" description="Sister chromatid cohesion C-terminal" evidence="9">
    <location>
        <begin position="1708"/>
        <end position="1892"/>
    </location>
</feature>
<dbReference type="InterPro" id="IPR026003">
    <property type="entry name" value="Cohesin_HEAT"/>
</dbReference>
<dbReference type="Gene3D" id="1.25.10.10">
    <property type="entry name" value="Leucine-rich Repeat Variant"/>
    <property type="match status" value="1"/>
</dbReference>
<keyword evidence="3 6" id="KW-0677">Repeat</keyword>
<dbReference type="InterPro" id="IPR011989">
    <property type="entry name" value="ARM-like"/>
</dbReference>
<evidence type="ECO:0000256" key="1">
    <source>
        <dbReference type="ARBA" id="ARBA00004123"/>
    </source>
</evidence>
<dbReference type="Pfam" id="PF12765">
    <property type="entry name" value="Cohesin_HEAT"/>
    <property type="match status" value="1"/>
</dbReference>
<feature type="compositionally biased region" description="Low complexity" evidence="8">
    <location>
        <begin position="363"/>
        <end position="376"/>
    </location>
</feature>
<gene>
    <name evidence="10" type="ORF">Rhopal_007364-T1</name>
</gene>
<evidence type="ECO:0000313" key="10">
    <source>
        <dbReference type="EMBL" id="GJN94290.1"/>
    </source>
</evidence>
<feature type="region of interest" description="Disordered" evidence="8">
    <location>
        <begin position="187"/>
        <end position="213"/>
    </location>
</feature>
<sequence length="2073" mass="219657">MAHTPSHGAQPAAAPSSSPSPLASSSSSAQQAIDASARSIVRAWPVGAGLVGAGDVVSHLPPILPAPPSFFPSLSTPPTSLNPAAAGLVPSDPLFDQYSREISALLHAGQLDPQSEAWRNALVAQATALPEVRDQLARVQTSGPYAGLPPLAPPYPVAPSALPSAPPSSTHPLSSAFLRSSAFSHPSLAPGAVPPPSNPLQPRHLAPLQPGEPSDEAALKAFVDAQYERKRAALEREAQAQSMRRSNSNGGPQTPSLSQGRVLPSGAAGADVPMSSPDPLMMMGGDSPVPLSRTHSASALGPRSSLPHILAQPAGMGASAVPRKRTSSSSLSSHFSSPLKPDNLGPQPGLGPRPSQGQITPTLAASNGASQQGQQLGEPFTGAESAVKRVKLLSGGGGGGTGSARTAPGTGGSATVDVVERLSDLVTDIFAADDAFVGDTSGAALSTSATAAVHRSPSRKGGEAAFFRATRTAPHSGAPLLHTSALRKLAQQLRAVGLRSKGEELVDELGADAGIGRLLRLLERSWEGVGGEGGWEGWEDRRGEIGRARDADELVGGGAGKKGAVKGKGKGKAASKGRKGSASPAKGKGKKRATNGEDEEDDDEDDDVSVRGSSASPSKGVRRSSRSASPRRDRSQTLDADGLDALDAADESQRSTAAAAADVPYWDEGDPPRLAVTEARLRDLSDALLALRLALDLLTLPGVSLPKHLFSSEYLLALVSALRRALDACLVPLVEAHPTSPLAELATLRARDKVADTCDALVQATNALAALVRKEDLGDELVIAISYFALEPFFHDAAATSGKGASAAAAAKDASPAVHAVKALRIASLAVVQAVYARYADQRAWIVEEVLSNLGKAEVASGTAAAKKARGGIRLRTGASIQTVSALLLHLVQTCPSDLHAQIRRRFARASVAANGAASDADGDIAMKDELGLGARLLDGGSSQENESDDDVYTSVHGVLSDASETSSKAARMIVGFLLQRAAKAGKTTGASADTEYRAVLDNLIADLLATLRLPEWPGSELLLSVLCRSMMATLADSKSTHEVNALKGLALEHVGAIAARVRHDLGEAGTGIKSVRELASSGDLDGIEKTFVAQKSLVEHLARTEKSSGFGEFALEVHQALQSTKSQFESSQEEAHALQARLEDIARTIWDDEQVEDVFGPSPEDAQPRIDGVALDLWRSSTLANLYQPLLTRIVDASESAQVTLRTKALRAISAVVAQDPSLFHQENVRRSIEGRMLDSSPAVRDASIELVGKYVVGRPDLAVQYLPKLGERISDTGLGVRRRVIKLLKILYGLVDDEKHRLEISRRLVYRVLDEDDGIKELAIETLEDLWFGSPVKNAAAQDSNDAVAQLASIITQTAGVYKERAPPVDEALRLIMAKHMEKGTEPPLERLRLVIESLIDGLVEDERDMDLVAGIKTVYTLSSVDPSLLSTSKATMLLPFLKSSTTVEEQVISDYLLRIFRAAVSAMPKTATRFGRDLQSALVPMLNKPSQNVVTLQEVVACFCAVVHGQTQDYATLVRVFGVTLKRLQSECQKLSRAETANTVNLRALPVLAYLSSLLCEHGDFDQLRDEHLDIKPSVDAITVNSVAELTFQLLVRAYGLPLPAPIKSPMLTSLGFLYRAYPTLMLHASSTAIIDAIFELPDTQAHIQILRIIQDFLASQERTSASAAPVAQSAPDKRRKKAENGVKMEELVGNVEGFADSGVASAVSQRYLKRIISSAQSTNPVMQRLGADLLNMIARSGFSHPITLSPTLVALTTSPDPQLSTKAYSTLALLHQKHASILATRFLEPARAAHAFVKSMCGQDEVLQGYRNDPPESLLGRWYSLLHKEKRQVQLDYLKTLARSFELEVGATCSENDVSFARFLAEALSTLDFKRTEEPLLIIHHLNTALAVSGLQVLHALEQDLQGGGGLMAAAKASPSKLQSVADDDGMDRPPSADLARQSLVSGLALLLRDHLKHVYSITDAKLAKYVPGKKSAMGDKALTRRTDAPLALGLAPPTSADPNALSVFDSAYDRMPLVVSAHRLDDEQERCEQRATYMRLIAEDGTIGALDELDAGEDGTAGALVEDG</sequence>
<accession>A0AAV5GXU3</accession>
<keyword evidence="4 6" id="KW-0539">Nucleus</keyword>
<keyword evidence="11" id="KW-1185">Reference proteome</keyword>
<evidence type="ECO:0000313" key="11">
    <source>
        <dbReference type="Proteomes" id="UP001342314"/>
    </source>
</evidence>
<dbReference type="GO" id="GO:0003682">
    <property type="term" value="F:chromatin binding"/>
    <property type="evidence" value="ECO:0007669"/>
    <property type="project" value="TreeGrafter"/>
</dbReference>
<keyword evidence="7" id="KW-0175">Coiled coil</keyword>
<reference evidence="10 11" key="1">
    <citation type="submission" date="2021-12" db="EMBL/GenBank/DDBJ databases">
        <title>High titer production of polyol ester of fatty acids by Rhodotorula paludigena BS15 towards product separation-free biomass refinery.</title>
        <authorList>
            <person name="Mano J."/>
            <person name="Ono H."/>
            <person name="Tanaka T."/>
            <person name="Naito K."/>
            <person name="Sushida H."/>
            <person name="Ike M."/>
            <person name="Tokuyasu K."/>
            <person name="Kitaoka M."/>
        </authorList>
    </citation>
    <scope>NUCLEOTIDE SEQUENCE [LARGE SCALE GENOMIC DNA]</scope>
    <source>
        <strain evidence="10 11">BS15</strain>
    </source>
</reference>
<feature type="compositionally biased region" description="Polar residues" evidence="8">
    <location>
        <begin position="239"/>
        <end position="259"/>
    </location>
</feature>
<comment type="similarity">
    <text evidence="2 6">Belongs to the SCC2/Nipped-B family.</text>
</comment>
<dbReference type="GO" id="GO:0090694">
    <property type="term" value="C:Scc2-Scc4 cohesin loading complex"/>
    <property type="evidence" value="ECO:0007669"/>
    <property type="project" value="TreeGrafter"/>
</dbReference>
<evidence type="ECO:0000256" key="5">
    <source>
        <dbReference type="ARBA" id="ARBA00023306"/>
    </source>
</evidence>
<dbReference type="GO" id="GO:0010468">
    <property type="term" value="P:regulation of gene expression"/>
    <property type="evidence" value="ECO:0007669"/>
    <property type="project" value="InterPro"/>
</dbReference>
<keyword evidence="5 6" id="KW-0131">Cell cycle</keyword>
<dbReference type="GO" id="GO:0061775">
    <property type="term" value="F:cohesin loader activity"/>
    <property type="evidence" value="ECO:0007669"/>
    <property type="project" value="InterPro"/>
</dbReference>
<dbReference type="PANTHER" id="PTHR21704">
    <property type="entry name" value="NIPPED-B-LIKE PROTEIN DELANGIN SCC2-RELATED"/>
    <property type="match status" value="1"/>
</dbReference>
<feature type="region of interest" description="Disordered" evidence="8">
    <location>
        <begin position="233"/>
        <end position="376"/>
    </location>
</feature>
<dbReference type="CDD" id="cd23958">
    <property type="entry name" value="SCC2"/>
    <property type="match status" value="1"/>
</dbReference>
<feature type="region of interest" description="Disordered" evidence="8">
    <location>
        <begin position="553"/>
        <end position="668"/>
    </location>
</feature>